<organism evidence="1">
    <name type="scientific">Anguilla anguilla</name>
    <name type="common">European freshwater eel</name>
    <name type="synonym">Muraena anguilla</name>
    <dbReference type="NCBI Taxonomy" id="7936"/>
    <lineage>
        <taxon>Eukaryota</taxon>
        <taxon>Metazoa</taxon>
        <taxon>Chordata</taxon>
        <taxon>Craniata</taxon>
        <taxon>Vertebrata</taxon>
        <taxon>Euteleostomi</taxon>
        <taxon>Actinopterygii</taxon>
        <taxon>Neopterygii</taxon>
        <taxon>Teleostei</taxon>
        <taxon>Anguilliformes</taxon>
        <taxon>Anguillidae</taxon>
        <taxon>Anguilla</taxon>
    </lineage>
</organism>
<accession>A0A0E9PN61</accession>
<dbReference type="EMBL" id="GBXM01102491">
    <property type="protein sequence ID" value="JAH06086.1"/>
    <property type="molecule type" value="Transcribed_RNA"/>
</dbReference>
<reference evidence="1" key="2">
    <citation type="journal article" date="2015" name="Fish Shellfish Immunol.">
        <title>Early steps in the European eel (Anguilla anguilla)-Vibrio vulnificus interaction in the gills: Role of the RtxA13 toxin.</title>
        <authorList>
            <person name="Callol A."/>
            <person name="Pajuelo D."/>
            <person name="Ebbesson L."/>
            <person name="Teles M."/>
            <person name="MacKenzie S."/>
            <person name="Amaro C."/>
        </authorList>
    </citation>
    <scope>NUCLEOTIDE SEQUENCE</scope>
</reference>
<proteinExistence type="predicted"/>
<protein>
    <submittedName>
        <fullName evidence="1">Uncharacterized protein</fullName>
    </submittedName>
</protein>
<name>A0A0E9PN61_ANGAN</name>
<reference evidence="1" key="1">
    <citation type="submission" date="2014-11" db="EMBL/GenBank/DDBJ databases">
        <authorList>
            <person name="Amaro Gonzalez C."/>
        </authorList>
    </citation>
    <scope>NUCLEOTIDE SEQUENCE</scope>
</reference>
<sequence length="8" mass="868">MWSGCGNN</sequence>
<evidence type="ECO:0000313" key="1">
    <source>
        <dbReference type="EMBL" id="JAH06086.1"/>
    </source>
</evidence>